<gene>
    <name evidence="2" type="ORF">LITE_LOCUS6496</name>
</gene>
<dbReference type="PANTHER" id="PTHR48040">
    <property type="entry name" value="PLEIOTROPIC DRUG RESISTANCE PROTEIN 1-LIKE ISOFORM X1"/>
    <property type="match status" value="1"/>
</dbReference>
<dbReference type="EMBL" id="CAMGYJ010000003">
    <property type="protein sequence ID" value="CAI0389886.1"/>
    <property type="molecule type" value="Genomic_DNA"/>
</dbReference>
<dbReference type="PANTHER" id="PTHR48040:SF60">
    <property type="entry name" value="ABC TRANSPORTER DOMAIN-CONTAINING PROTEIN"/>
    <property type="match status" value="1"/>
</dbReference>
<organism evidence="2 3">
    <name type="scientific">Linum tenue</name>
    <dbReference type="NCBI Taxonomy" id="586396"/>
    <lineage>
        <taxon>Eukaryota</taxon>
        <taxon>Viridiplantae</taxon>
        <taxon>Streptophyta</taxon>
        <taxon>Embryophyta</taxon>
        <taxon>Tracheophyta</taxon>
        <taxon>Spermatophyta</taxon>
        <taxon>Magnoliopsida</taxon>
        <taxon>eudicotyledons</taxon>
        <taxon>Gunneridae</taxon>
        <taxon>Pentapetalae</taxon>
        <taxon>rosids</taxon>
        <taxon>fabids</taxon>
        <taxon>Malpighiales</taxon>
        <taxon>Linaceae</taxon>
        <taxon>Linum</taxon>
    </lineage>
</organism>
<dbReference type="InterPro" id="IPR029481">
    <property type="entry name" value="ABC_trans_N"/>
</dbReference>
<evidence type="ECO:0000259" key="1">
    <source>
        <dbReference type="Pfam" id="PF14510"/>
    </source>
</evidence>
<sequence length="128" mass="14321">QRRRTEDDEDELKWAAIEHLPTFDRLRKGVLKHVADGGAGEVELQKIDMGKLGGTERKLLIESLLKVAEEDNEKLLRRIRHRTDAVGIKIPTVEIRFEGLSVEGDGYVGTSALPTMLNFVVNTVQVCA</sequence>
<name>A0AAV0HX53_9ROSI</name>
<feature type="domain" description="Pleiotropic ABC efflux transporter N-terminal" evidence="1">
    <location>
        <begin position="69"/>
        <end position="119"/>
    </location>
</feature>
<feature type="non-terminal residue" evidence="2">
    <location>
        <position position="1"/>
    </location>
</feature>
<dbReference type="Proteomes" id="UP001154282">
    <property type="component" value="Unassembled WGS sequence"/>
</dbReference>
<keyword evidence="3" id="KW-1185">Reference proteome</keyword>
<comment type="caution">
    <text evidence="2">The sequence shown here is derived from an EMBL/GenBank/DDBJ whole genome shotgun (WGS) entry which is preliminary data.</text>
</comment>
<protein>
    <recommendedName>
        <fullName evidence="1">Pleiotropic ABC efflux transporter N-terminal domain-containing protein</fullName>
    </recommendedName>
</protein>
<proteinExistence type="predicted"/>
<reference evidence="2" key="1">
    <citation type="submission" date="2022-08" db="EMBL/GenBank/DDBJ databases">
        <authorList>
            <person name="Gutierrez-Valencia J."/>
        </authorList>
    </citation>
    <scope>NUCLEOTIDE SEQUENCE</scope>
</reference>
<accession>A0AAV0HX53</accession>
<evidence type="ECO:0000313" key="2">
    <source>
        <dbReference type="EMBL" id="CAI0389886.1"/>
    </source>
</evidence>
<dbReference type="AlphaFoldDB" id="A0AAV0HX53"/>
<evidence type="ECO:0000313" key="3">
    <source>
        <dbReference type="Proteomes" id="UP001154282"/>
    </source>
</evidence>
<dbReference type="Pfam" id="PF14510">
    <property type="entry name" value="ABC_trans_N"/>
    <property type="match status" value="1"/>
</dbReference>